<dbReference type="EMBL" id="FMTM01000016">
    <property type="protein sequence ID" value="SCW87727.1"/>
    <property type="molecule type" value="Genomic_DNA"/>
</dbReference>
<protein>
    <submittedName>
        <fullName evidence="2">Uncharacterized protein</fullName>
    </submittedName>
</protein>
<name>A0A1G4U2F4_9HYPH</name>
<organism evidence="2 3">
    <name type="scientific">Rhizobium mongolense subsp. loessense</name>
    <dbReference type="NCBI Taxonomy" id="158890"/>
    <lineage>
        <taxon>Bacteria</taxon>
        <taxon>Pseudomonadati</taxon>
        <taxon>Pseudomonadota</taxon>
        <taxon>Alphaproteobacteria</taxon>
        <taxon>Hyphomicrobiales</taxon>
        <taxon>Rhizobiaceae</taxon>
        <taxon>Rhizobium/Agrobacterium group</taxon>
        <taxon>Rhizobium</taxon>
    </lineage>
</organism>
<keyword evidence="1" id="KW-1133">Transmembrane helix</keyword>
<sequence length="83" mass="8315">MTYSVASAVSSGALVGFMLGLLGGGGSILATPLLLYVVGVSQPHGGSEVGGLPLPSMSLRTSLFRALANRGSDTFIVRCGSTE</sequence>
<proteinExistence type="predicted"/>
<feature type="transmembrane region" description="Helical" evidence="1">
    <location>
        <begin position="12"/>
        <end position="38"/>
    </location>
</feature>
<accession>A0A1G4U2F4</accession>
<gene>
    <name evidence="2" type="ORF">SAMN02927900_06001</name>
</gene>
<evidence type="ECO:0000256" key="1">
    <source>
        <dbReference type="SAM" id="Phobius"/>
    </source>
</evidence>
<dbReference type="Proteomes" id="UP000199542">
    <property type="component" value="Unassembled WGS sequence"/>
</dbReference>
<dbReference type="AlphaFoldDB" id="A0A1G4U2F4"/>
<keyword evidence="1" id="KW-0812">Transmembrane</keyword>
<keyword evidence="1" id="KW-0472">Membrane</keyword>
<evidence type="ECO:0000313" key="2">
    <source>
        <dbReference type="EMBL" id="SCW87727.1"/>
    </source>
</evidence>
<evidence type="ECO:0000313" key="3">
    <source>
        <dbReference type="Proteomes" id="UP000199542"/>
    </source>
</evidence>
<reference evidence="2 3" key="1">
    <citation type="submission" date="2016-10" db="EMBL/GenBank/DDBJ databases">
        <authorList>
            <person name="de Groot N.N."/>
        </authorList>
    </citation>
    <scope>NUCLEOTIDE SEQUENCE [LARGE SCALE GENOMIC DNA]</scope>
    <source>
        <strain evidence="2 3">CGMCC 1.3401</strain>
    </source>
</reference>